<reference evidence="3 4" key="1">
    <citation type="submission" date="2014-04" db="EMBL/GenBank/DDBJ databases">
        <title>Evolutionary Origins and Diversification of the Mycorrhizal Mutualists.</title>
        <authorList>
            <consortium name="DOE Joint Genome Institute"/>
            <consortium name="Mycorrhizal Genomics Consortium"/>
            <person name="Kohler A."/>
            <person name="Kuo A."/>
            <person name="Nagy L.G."/>
            <person name="Floudas D."/>
            <person name="Copeland A."/>
            <person name="Barry K.W."/>
            <person name="Cichocki N."/>
            <person name="Veneault-Fourrey C."/>
            <person name="LaButti K."/>
            <person name="Lindquist E.A."/>
            <person name="Lipzen A."/>
            <person name="Lundell T."/>
            <person name="Morin E."/>
            <person name="Murat C."/>
            <person name="Riley R."/>
            <person name="Ohm R."/>
            <person name="Sun H."/>
            <person name="Tunlid A."/>
            <person name="Henrissat B."/>
            <person name="Grigoriev I.V."/>
            <person name="Hibbett D.S."/>
            <person name="Martin F."/>
        </authorList>
    </citation>
    <scope>NUCLEOTIDE SEQUENCE [LARGE SCALE GENOMIC DNA]</scope>
    <source>
        <strain evidence="3 4">Koide BX008</strain>
    </source>
</reference>
<feature type="region of interest" description="Disordered" evidence="1">
    <location>
        <begin position="242"/>
        <end position="263"/>
    </location>
</feature>
<evidence type="ECO:0000313" key="3">
    <source>
        <dbReference type="EMBL" id="KIL56920.1"/>
    </source>
</evidence>
<feature type="domain" description="DUF6532" evidence="2">
    <location>
        <begin position="2"/>
        <end position="203"/>
    </location>
</feature>
<proteinExistence type="predicted"/>
<dbReference type="HOGENOM" id="CLU_1057579_0_0_1"/>
<protein>
    <recommendedName>
        <fullName evidence="2">DUF6532 domain-containing protein</fullName>
    </recommendedName>
</protein>
<gene>
    <name evidence="3" type="ORF">M378DRAFT_181799</name>
</gene>
<dbReference type="OrthoDB" id="3268768at2759"/>
<dbReference type="Proteomes" id="UP000054549">
    <property type="component" value="Unassembled WGS sequence"/>
</dbReference>
<name>A0A0C2S2M9_AMAMK</name>
<dbReference type="InParanoid" id="A0A0C2S2M9"/>
<accession>A0A0C2S2M9</accession>
<evidence type="ECO:0000313" key="4">
    <source>
        <dbReference type="Proteomes" id="UP000054549"/>
    </source>
</evidence>
<organism evidence="3 4">
    <name type="scientific">Amanita muscaria (strain Koide BX008)</name>
    <dbReference type="NCBI Taxonomy" id="946122"/>
    <lineage>
        <taxon>Eukaryota</taxon>
        <taxon>Fungi</taxon>
        <taxon>Dikarya</taxon>
        <taxon>Basidiomycota</taxon>
        <taxon>Agaricomycotina</taxon>
        <taxon>Agaricomycetes</taxon>
        <taxon>Agaricomycetidae</taxon>
        <taxon>Agaricales</taxon>
        <taxon>Pluteineae</taxon>
        <taxon>Amanitaceae</taxon>
        <taxon>Amanita</taxon>
    </lineage>
</organism>
<dbReference type="AlphaFoldDB" id="A0A0C2S2M9"/>
<dbReference type="InterPro" id="IPR045341">
    <property type="entry name" value="DUF6532"/>
</dbReference>
<evidence type="ECO:0000256" key="1">
    <source>
        <dbReference type="SAM" id="MobiDB-lite"/>
    </source>
</evidence>
<dbReference type="EMBL" id="KN818391">
    <property type="protein sequence ID" value="KIL56920.1"/>
    <property type="molecule type" value="Genomic_DNA"/>
</dbReference>
<keyword evidence="4" id="KW-1185">Reference proteome</keyword>
<sequence>MHEFACLIFTANAFPDDETQIKWARAVWKNACDKVDSHYELSHRMIRLLSGIANKLLLQYKITERDSWARGLLKDAAREHFKDYYKFKKGSAHETRQYNLNLRVVLLTDNAFHHKDPEAGTGFAGSPVIADILETALFEDSSDYGVRFAKYFNPIPANLLALVFTIIEFLIDEYTTGEKVKTSFREKNNIERFEKHSKRLEEWMKLNKQVTTNIRTKLYKKLMKRAGASHRQPEAVSGMTANMREKAQQALDGRTGETDSEVE</sequence>
<dbReference type="Pfam" id="PF20149">
    <property type="entry name" value="DUF6532"/>
    <property type="match status" value="1"/>
</dbReference>
<dbReference type="STRING" id="946122.A0A0C2S2M9"/>
<evidence type="ECO:0000259" key="2">
    <source>
        <dbReference type="Pfam" id="PF20149"/>
    </source>
</evidence>